<feature type="compositionally biased region" description="Basic residues" evidence="1">
    <location>
        <begin position="149"/>
        <end position="165"/>
    </location>
</feature>
<dbReference type="AlphaFoldDB" id="A0A3M7GLJ4"/>
<proteinExistence type="predicted"/>
<dbReference type="PANTHER" id="PTHR14580:SF0">
    <property type="entry name" value="MULTIPLE MYELOMA TUMOR-ASSOCIATED PROTEIN 2"/>
    <property type="match status" value="1"/>
</dbReference>
<dbReference type="Pfam" id="PF10159">
    <property type="entry name" value="MMtag"/>
    <property type="match status" value="1"/>
</dbReference>
<dbReference type="InterPro" id="IPR039207">
    <property type="entry name" value="MMTAG2-like"/>
</dbReference>
<evidence type="ECO:0000313" key="3">
    <source>
        <dbReference type="EMBL" id="RMZ02030.1"/>
    </source>
</evidence>
<organism evidence="3 4">
    <name type="scientific">Hortaea werneckii</name>
    <name type="common">Black yeast</name>
    <name type="synonym">Cladosporium werneckii</name>
    <dbReference type="NCBI Taxonomy" id="91943"/>
    <lineage>
        <taxon>Eukaryota</taxon>
        <taxon>Fungi</taxon>
        <taxon>Dikarya</taxon>
        <taxon>Ascomycota</taxon>
        <taxon>Pezizomycotina</taxon>
        <taxon>Dothideomycetes</taxon>
        <taxon>Dothideomycetidae</taxon>
        <taxon>Mycosphaerellales</taxon>
        <taxon>Teratosphaeriaceae</taxon>
        <taxon>Hortaea</taxon>
    </lineage>
</organism>
<gene>
    <name evidence="3" type="ORF">D0862_06153</name>
</gene>
<feature type="compositionally biased region" description="Basic and acidic residues" evidence="1">
    <location>
        <begin position="63"/>
        <end position="83"/>
    </location>
</feature>
<feature type="region of interest" description="Disordered" evidence="1">
    <location>
        <begin position="57"/>
        <end position="242"/>
    </location>
</feature>
<reference evidence="3 4" key="1">
    <citation type="journal article" date="2018" name="BMC Genomics">
        <title>Genomic evidence for intraspecific hybridization in a clonal and extremely halotolerant yeast.</title>
        <authorList>
            <person name="Gostincar C."/>
            <person name="Stajich J.E."/>
            <person name="Zupancic J."/>
            <person name="Zalar P."/>
            <person name="Gunde-Cimerman N."/>
        </authorList>
    </citation>
    <scope>NUCLEOTIDE SEQUENCE [LARGE SCALE GENOMIC DNA]</scope>
    <source>
        <strain evidence="3 4">EXF-171</strain>
    </source>
</reference>
<dbReference type="InterPro" id="IPR019315">
    <property type="entry name" value="MMTA2_N"/>
</dbReference>
<feature type="domain" description="Multiple myeloma tumor-associated protein 2-like N-terminal" evidence="2">
    <location>
        <begin position="11"/>
        <end position="94"/>
    </location>
</feature>
<dbReference type="EMBL" id="QWIQ01000173">
    <property type="protein sequence ID" value="RMZ02030.1"/>
    <property type="molecule type" value="Genomic_DNA"/>
</dbReference>
<dbReference type="Proteomes" id="UP000281468">
    <property type="component" value="Unassembled WGS sequence"/>
</dbReference>
<dbReference type="VEuPathDB" id="FungiDB:BTJ68_02307"/>
<accession>A0A3M7GLJ4</accession>
<evidence type="ECO:0000313" key="4">
    <source>
        <dbReference type="Proteomes" id="UP000281468"/>
    </source>
</evidence>
<comment type="caution">
    <text evidence="3">The sequence shown here is derived from an EMBL/GenBank/DDBJ whole genome shotgun (WGS) entry which is preliminary data.</text>
</comment>
<protein>
    <recommendedName>
        <fullName evidence="2">Multiple myeloma tumor-associated protein 2-like N-terminal domain-containing protein</fullName>
    </recommendedName>
</protein>
<name>A0A3M7GLJ4_HORWE</name>
<evidence type="ECO:0000259" key="2">
    <source>
        <dbReference type="Pfam" id="PF10159"/>
    </source>
</evidence>
<evidence type="ECO:0000256" key="1">
    <source>
        <dbReference type="SAM" id="MobiDB-lite"/>
    </source>
</evidence>
<dbReference type="PANTHER" id="PTHR14580">
    <property type="entry name" value="MULTIPLE MYELOMA TUMOR-ASSOCIATED PROTEIN 2 FAMILY MEMBER"/>
    <property type="match status" value="1"/>
</dbReference>
<sequence length="242" mass="27308">MDLLQTVRKEGSRGGVNFSWDDVKNSSHRENYLGHSLMAPVGRWQKNKDLSWYAKASDAELTPEERAEKEKERKREEMRKVKEAEEDAMARALGLPPPDRSNANLEPLGMDKAKQVEVNKALNEALKDGDEGSRGSGERRRKHEGDRSSRRHHDRRRKDRSRSRERRPSYDDDERETIARGLEIDAADQEVEIGMTGVGRMRVQGGGEIMKTHDGGNTAAVGLAPDHLTPEEEPETDGKEGD</sequence>
<feature type="compositionally biased region" description="Basic and acidic residues" evidence="1">
    <location>
        <begin position="125"/>
        <end position="148"/>
    </location>
</feature>